<reference evidence="4" key="1">
    <citation type="journal article" date="2018" name="Int. J. Syst. Evol. Microbiol.">
        <title>Carboxylicivirga sediminis sp. nov., isolated from coastal sediment.</title>
        <authorList>
            <person name="Wang F.Q."/>
            <person name="Ren L.H."/>
            <person name="Zou R.J."/>
            <person name="Sun Y.Z."/>
            <person name="Liu X.J."/>
            <person name="Jiang F."/>
            <person name="Liu L.J."/>
        </authorList>
    </citation>
    <scope>NUCLEOTIDE SEQUENCE</scope>
    <source>
        <strain evidence="4">JR1</strain>
    </source>
</reference>
<feature type="signal peptide" evidence="2">
    <location>
        <begin position="1"/>
        <end position="19"/>
    </location>
</feature>
<keyword evidence="5" id="KW-1185">Reference proteome</keyword>
<dbReference type="Proteomes" id="UP000679220">
    <property type="component" value="Unassembled WGS sequence"/>
</dbReference>
<dbReference type="AlphaFoldDB" id="A0A941F084"/>
<organism evidence="4 5">
    <name type="scientific">Carboxylicivirga sediminis</name>
    <dbReference type="NCBI Taxonomy" id="2006564"/>
    <lineage>
        <taxon>Bacteria</taxon>
        <taxon>Pseudomonadati</taxon>
        <taxon>Bacteroidota</taxon>
        <taxon>Bacteroidia</taxon>
        <taxon>Marinilabiliales</taxon>
        <taxon>Marinilabiliaceae</taxon>
        <taxon>Carboxylicivirga</taxon>
    </lineage>
</organism>
<evidence type="ECO:0000256" key="2">
    <source>
        <dbReference type="SAM" id="SignalP"/>
    </source>
</evidence>
<dbReference type="Gene3D" id="2.160.20.120">
    <property type="match status" value="1"/>
</dbReference>
<comment type="caution">
    <text evidence="4">The sequence shown here is derived from an EMBL/GenBank/DDBJ whole genome shotgun (WGS) entry which is preliminary data.</text>
</comment>
<sequence length="230" mass="24799">MKLTSTIILLLAVLTGLQAQEPDHTQIRKVGSFDKVKASKGINVTLIEGDKEEVDVHIKNAEVSDVITTVKNRQLVVKMKTKIYKDMAVQVYVTYKRLREIEAGSGASIDAENIIYAESLKLRGGTESNIILDVDVNNLDVNGSTSKIELAGKAKYQEINIGAGGKYLGFNVESDETYAKSTLGSIVEVTANKKLGATAGSGGVVYYRGEPDKIEKNENTGGKVKKDSGS</sequence>
<gene>
    <name evidence="4" type="ORF">KDU71_02970</name>
</gene>
<dbReference type="RefSeq" id="WP_212188414.1">
    <property type="nucleotide sequence ID" value="NZ_JAGTAR010000003.1"/>
</dbReference>
<dbReference type="EMBL" id="JAGTAR010000003">
    <property type="protein sequence ID" value="MBR8534506.1"/>
    <property type="molecule type" value="Genomic_DNA"/>
</dbReference>
<dbReference type="Pfam" id="PF10988">
    <property type="entry name" value="DUF2807"/>
    <property type="match status" value="1"/>
</dbReference>
<evidence type="ECO:0000259" key="3">
    <source>
        <dbReference type="Pfam" id="PF10988"/>
    </source>
</evidence>
<feature type="domain" description="Putative auto-transporter adhesin head GIN" evidence="3">
    <location>
        <begin position="33"/>
        <end position="211"/>
    </location>
</feature>
<name>A0A941F084_9BACT</name>
<dbReference type="InterPro" id="IPR021255">
    <property type="entry name" value="DUF2807"/>
</dbReference>
<evidence type="ECO:0000313" key="4">
    <source>
        <dbReference type="EMBL" id="MBR8534506.1"/>
    </source>
</evidence>
<accession>A0A941F084</accession>
<reference evidence="4" key="2">
    <citation type="submission" date="2021-04" db="EMBL/GenBank/DDBJ databases">
        <authorList>
            <person name="Zhang T."/>
            <person name="Zhang Y."/>
            <person name="Lu D."/>
            <person name="Zuo D."/>
            <person name="Du Z."/>
        </authorList>
    </citation>
    <scope>NUCLEOTIDE SEQUENCE</scope>
    <source>
        <strain evidence="4">JR1</strain>
    </source>
</reference>
<keyword evidence="2" id="KW-0732">Signal</keyword>
<feature type="chain" id="PRO_5037579839" evidence="2">
    <location>
        <begin position="20"/>
        <end position="230"/>
    </location>
</feature>
<evidence type="ECO:0000313" key="5">
    <source>
        <dbReference type="Proteomes" id="UP000679220"/>
    </source>
</evidence>
<proteinExistence type="predicted"/>
<protein>
    <submittedName>
        <fullName evidence="4">DUF2807 domain-containing protein</fullName>
    </submittedName>
</protein>
<feature type="region of interest" description="Disordered" evidence="1">
    <location>
        <begin position="210"/>
        <end position="230"/>
    </location>
</feature>
<evidence type="ECO:0000256" key="1">
    <source>
        <dbReference type="SAM" id="MobiDB-lite"/>
    </source>
</evidence>